<dbReference type="EMBL" id="CP000927">
    <property type="protein sequence ID" value="ABZ71677.1"/>
    <property type="molecule type" value="Genomic_DNA"/>
</dbReference>
<name>B0SWP9_CAUSK</name>
<sequence length="153" mass="16462" precursor="true">MRRRLVVLLAASALAGCGPRPAEQADICAIFALAGVPGDTQLGDASDLAWAKAHERALFKSGVIYGPGWQVMGHGRSWGHCPVRPKPVEHLLISPDGTYAMTKGGRRANGRPVSFGACYYEKAATGWRPRACRRTLDEPVPLMTFKPAKKPAP</sequence>
<reference evidence="1" key="1">
    <citation type="submission" date="2008-01" db="EMBL/GenBank/DDBJ databases">
        <title>Complete sequence of chromosome of Caulobacter sp. K31.</title>
        <authorList>
            <consortium name="US DOE Joint Genome Institute"/>
            <person name="Copeland A."/>
            <person name="Lucas S."/>
            <person name="Lapidus A."/>
            <person name="Barry K."/>
            <person name="Glavina del Rio T."/>
            <person name="Dalin E."/>
            <person name="Tice H."/>
            <person name="Pitluck S."/>
            <person name="Bruce D."/>
            <person name="Goodwin L."/>
            <person name="Thompson L.S."/>
            <person name="Brettin T."/>
            <person name="Detter J.C."/>
            <person name="Han C."/>
            <person name="Schmutz J."/>
            <person name="Larimer F."/>
            <person name="Land M."/>
            <person name="Hauser L."/>
            <person name="Kyrpides N."/>
            <person name="Kim E."/>
            <person name="Stephens C."/>
            <person name="Richardson P."/>
        </authorList>
    </citation>
    <scope>NUCLEOTIDE SEQUENCE [LARGE SCALE GENOMIC DNA]</scope>
    <source>
        <strain evidence="1">K31</strain>
    </source>
</reference>
<dbReference type="OrthoDB" id="7188371at2"/>
<evidence type="ECO:0008006" key="2">
    <source>
        <dbReference type="Google" id="ProtNLM"/>
    </source>
</evidence>
<dbReference type="KEGG" id="cak:Caul_2550"/>
<organism evidence="1">
    <name type="scientific">Caulobacter sp. (strain K31)</name>
    <dbReference type="NCBI Taxonomy" id="366602"/>
    <lineage>
        <taxon>Bacteria</taxon>
        <taxon>Pseudomonadati</taxon>
        <taxon>Pseudomonadota</taxon>
        <taxon>Alphaproteobacteria</taxon>
        <taxon>Caulobacterales</taxon>
        <taxon>Caulobacteraceae</taxon>
        <taxon>Caulobacter</taxon>
    </lineage>
</organism>
<evidence type="ECO:0000313" key="1">
    <source>
        <dbReference type="EMBL" id="ABZ71677.1"/>
    </source>
</evidence>
<proteinExistence type="predicted"/>
<dbReference type="STRING" id="366602.Caul_2550"/>
<gene>
    <name evidence="1" type="ordered locus">Caul_2550</name>
</gene>
<dbReference type="HOGENOM" id="CLU_1709949_0_0_5"/>
<dbReference type="PROSITE" id="PS51257">
    <property type="entry name" value="PROKAR_LIPOPROTEIN"/>
    <property type="match status" value="1"/>
</dbReference>
<dbReference type="AlphaFoldDB" id="B0SWP9"/>
<protein>
    <recommendedName>
        <fullName evidence="2">Lipoprotein</fullName>
    </recommendedName>
</protein>
<accession>B0SWP9</accession>